<evidence type="ECO:0000313" key="2">
    <source>
        <dbReference type="Proteomes" id="UP001178461"/>
    </source>
</evidence>
<reference evidence="1" key="1">
    <citation type="submission" date="2022-12" db="EMBL/GenBank/DDBJ databases">
        <authorList>
            <person name="Alioto T."/>
            <person name="Alioto T."/>
            <person name="Gomez Garrido J."/>
        </authorList>
    </citation>
    <scope>NUCLEOTIDE SEQUENCE</scope>
</reference>
<proteinExistence type="predicted"/>
<evidence type="ECO:0000313" key="1">
    <source>
        <dbReference type="EMBL" id="CAI5785327.1"/>
    </source>
</evidence>
<protein>
    <submittedName>
        <fullName evidence="1">Uncharacterized protein</fullName>
    </submittedName>
</protein>
<keyword evidence="2" id="KW-1185">Reference proteome</keyword>
<gene>
    <name evidence="1" type="ORF">PODLI_1B030244</name>
</gene>
<dbReference type="AlphaFoldDB" id="A0AA35KW18"/>
<dbReference type="Proteomes" id="UP001178461">
    <property type="component" value="Chromosome 10"/>
</dbReference>
<accession>A0AA35KW18</accession>
<name>A0AA35KW18_9SAUR</name>
<organism evidence="1 2">
    <name type="scientific">Podarcis lilfordi</name>
    <name type="common">Lilford's wall lizard</name>
    <dbReference type="NCBI Taxonomy" id="74358"/>
    <lineage>
        <taxon>Eukaryota</taxon>
        <taxon>Metazoa</taxon>
        <taxon>Chordata</taxon>
        <taxon>Craniata</taxon>
        <taxon>Vertebrata</taxon>
        <taxon>Euteleostomi</taxon>
        <taxon>Lepidosauria</taxon>
        <taxon>Squamata</taxon>
        <taxon>Bifurcata</taxon>
        <taxon>Unidentata</taxon>
        <taxon>Episquamata</taxon>
        <taxon>Laterata</taxon>
        <taxon>Lacertibaenia</taxon>
        <taxon>Lacertidae</taxon>
        <taxon>Podarcis</taxon>
    </lineage>
</organism>
<dbReference type="EMBL" id="OX395135">
    <property type="protein sequence ID" value="CAI5785327.1"/>
    <property type="molecule type" value="Genomic_DNA"/>
</dbReference>
<sequence length="87" mass="10264">MPPDLSPWVGKSRSQRFRLSNPLKRARGVIAKRLRRHSRKVILFLIPRSPLRGETGGVEHFMVFEENLRLSLFPVLKFRDCHMTHCR</sequence>